<keyword evidence="3" id="KW-1185">Reference proteome</keyword>
<dbReference type="PANTHER" id="PTHR34678">
    <property type="entry name" value="50S RIBOSOMAL PROTEIN 5, CHLOROPLASTIC"/>
    <property type="match status" value="1"/>
</dbReference>
<dbReference type="AlphaFoldDB" id="A0AAP0B2A9"/>
<dbReference type="GO" id="GO:0032544">
    <property type="term" value="P:plastid translation"/>
    <property type="evidence" value="ECO:0007669"/>
    <property type="project" value="TreeGrafter"/>
</dbReference>
<feature type="region of interest" description="Disordered" evidence="1">
    <location>
        <begin position="1"/>
        <end position="22"/>
    </location>
</feature>
<dbReference type="CDD" id="cd23709">
    <property type="entry name" value="Psrp5_CTD"/>
    <property type="match status" value="1"/>
</dbReference>
<evidence type="ECO:0000313" key="3">
    <source>
        <dbReference type="Proteomes" id="UP001418222"/>
    </source>
</evidence>
<dbReference type="PANTHER" id="PTHR34678:SF1">
    <property type="entry name" value="LARGE RIBOSOMAL SUBUNIT PROTEIN CL37"/>
    <property type="match status" value="1"/>
</dbReference>
<organism evidence="2 3">
    <name type="scientific">Platanthera zijinensis</name>
    <dbReference type="NCBI Taxonomy" id="2320716"/>
    <lineage>
        <taxon>Eukaryota</taxon>
        <taxon>Viridiplantae</taxon>
        <taxon>Streptophyta</taxon>
        <taxon>Embryophyta</taxon>
        <taxon>Tracheophyta</taxon>
        <taxon>Spermatophyta</taxon>
        <taxon>Magnoliopsida</taxon>
        <taxon>Liliopsida</taxon>
        <taxon>Asparagales</taxon>
        <taxon>Orchidaceae</taxon>
        <taxon>Orchidoideae</taxon>
        <taxon>Orchideae</taxon>
        <taxon>Orchidinae</taxon>
        <taxon>Platanthera</taxon>
    </lineage>
</organism>
<sequence length="167" mass="18716">MAVSLAPIPSSSPPTEINSTFRRRRPLSLPMAVALTSTMFPSAPFFFPEIKMGTKFFPSQKLSSHGVRLAGVYGAPSRTTRALVRASLEKSGDDSGGPELPPFEGSGNPASIESLPLESKERMLLEQKLRMKLAKKIRLRRKRLVRKRRMRKKGRWPPSKMKKNKNV</sequence>
<evidence type="ECO:0000256" key="1">
    <source>
        <dbReference type="SAM" id="MobiDB-lite"/>
    </source>
</evidence>
<gene>
    <name evidence="2" type="ORF">KSP39_PZI018090</name>
</gene>
<reference evidence="2 3" key="1">
    <citation type="journal article" date="2022" name="Nat. Plants">
        <title>Genomes of leafy and leafless Platanthera orchids illuminate the evolution of mycoheterotrophy.</title>
        <authorList>
            <person name="Li M.H."/>
            <person name="Liu K.W."/>
            <person name="Li Z."/>
            <person name="Lu H.C."/>
            <person name="Ye Q.L."/>
            <person name="Zhang D."/>
            <person name="Wang J.Y."/>
            <person name="Li Y.F."/>
            <person name="Zhong Z.M."/>
            <person name="Liu X."/>
            <person name="Yu X."/>
            <person name="Liu D.K."/>
            <person name="Tu X.D."/>
            <person name="Liu B."/>
            <person name="Hao Y."/>
            <person name="Liao X.Y."/>
            <person name="Jiang Y.T."/>
            <person name="Sun W.H."/>
            <person name="Chen J."/>
            <person name="Chen Y.Q."/>
            <person name="Ai Y."/>
            <person name="Zhai J.W."/>
            <person name="Wu S.S."/>
            <person name="Zhou Z."/>
            <person name="Hsiao Y.Y."/>
            <person name="Wu W.L."/>
            <person name="Chen Y.Y."/>
            <person name="Lin Y.F."/>
            <person name="Hsu J.L."/>
            <person name="Li C.Y."/>
            <person name="Wang Z.W."/>
            <person name="Zhao X."/>
            <person name="Zhong W.Y."/>
            <person name="Ma X.K."/>
            <person name="Ma L."/>
            <person name="Huang J."/>
            <person name="Chen G.Z."/>
            <person name="Huang M.Z."/>
            <person name="Huang L."/>
            <person name="Peng D.H."/>
            <person name="Luo Y.B."/>
            <person name="Zou S.Q."/>
            <person name="Chen S.P."/>
            <person name="Lan S."/>
            <person name="Tsai W.C."/>
            <person name="Van de Peer Y."/>
            <person name="Liu Z.J."/>
        </authorList>
    </citation>
    <scope>NUCLEOTIDE SEQUENCE [LARGE SCALE GENOMIC DNA]</scope>
    <source>
        <strain evidence="2">Lor287</strain>
    </source>
</reference>
<feature type="region of interest" description="Disordered" evidence="1">
    <location>
        <begin position="86"/>
        <end position="114"/>
    </location>
</feature>
<evidence type="ECO:0000313" key="2">
    <source>
        <dbReference type="EMBL" id="KAK8925655.1"/>
    </source>
</evidence>
<feature type="region of interest" description="Disordered" evidence="1">
    <location>
        <begin position="140"/>
        <end position="167"/>
    </location>
</feature>
<protein>
    <recommendedName>
        <fullName evidence="4">50S ribosomal protein 5, chloroplastic</fullName>
    </recommendedName>
</protein>
<dbReference type="GO" id="GO:0009535">
    <property type="term" value="C:chloroplast thylakoid membrane"/>
    <property type="evidence" value="ECO:0007669"/>
    <property type="project" value="TreeGrafter"/>
</dbReference>
<evidence type="ECO:0008006" key="4">
    <source>
        <dbReference type="Google" id="ProtNLM"/>
    </source>
</evidence>
<accession>A0AAP0B2A9</accession>
<name>A0AAP0B2A9_9ASPA</name>
<comment type="caution">
    <text evidence="2">The sequence shown here is derived from an EMBL/GenBank/DDBJ whole genome shotgun (WGS) entry which is preliminary data.</text>
</comment>
<proteinExistence type="predicted"/>
<dbReference type="InterPro" id="IPR040307">
    <property type="entry name" value="Ribosomal_cL37"/>
</dbReference>
<dbReference type="EMBL" id="JBBWWQ010000016">
    <property type="protein sequence ID" value="KAK8925655.1"/>
    <property type="molecule type" value="Genomic_DNA"/>
</dbReference>
<dbReference type="Proteomes" id="UP001418222">
    <property type="component" value="Unassembled WGS sequence"/>
</dbReference>